<feature type="domain" description="DNA repair protein rhp7 treble clef" evidence="2">
    <location>
        <begin position="160"/>
        <end position="198"/>
    </location>
</feature>
<dbReference type="SUPFAM" id="SSF52047">
    <property type="entry name" value="RNI-like"/>
    <property type="match status" value="1"/>
</dbReference>
<evidence type="ECO:0000313" key="3">
    <source>
        <dbReference type="EMBL" id="PPQ88136.1"/>
    </source>
</evidence>
<name>A0A409XBK1_PSICY</name>
<dbReference type="Pfam" id="PF23550">
    <property type="entry name" value="zf_Tbcl_Rhp7"/>
    <property type="match status" value="1"/>
</dbReference>
<dbReference type="InterPro" id="IPR006553">
    <property type="entry name" value="Leu-rich_rpt_Cys-con_subtyp"/>
</dbReference>
<reference evidence="3 4" key="1">
    <citation type="journal article" date="2018" name="Evol. Lett.">
        <title>Horizontal gene cluster transfer increased hallucinogenic mushroom diversity.</title>
        <authorList>
            <person name="Reynolds H.T."/>
            <person name="Vijayakumar V."/>
            <person name="Gluck-Thaler E."/>
            <person name="Korotkin H.B."/>
            <person name="Matheny P.B."/>
            <person name="Slot J.C."/>
        </authorList>
    </citation>
    <scope>NUCLEOTIDE SEQUENCE [LARGE SCALE GENOMIC DNA]</scope>
    <source>
        <strain evidence="3 4">2631</strain>
    </source>
</reference>
<protein>
    <recommendedName>
        <fullName evidence="2">DNA repair protein rhp7 treble clef domain-containing protein</fullName>
    </recommendedName>
</protein>
<dbReference type="InterPro" id="IPR056451">
    <property type="entry name" value="Znf_Tbcl_Rhp7"/>
</dbReference>
<dbReference type="AlphaFoldDB" id="A0A409XBK1"/>
<feature type="compositionally biased region" description="Acidic residues" evidence="1">
    <location>
        <begin position="90"/>
        <end position="101"/>
    </location>
</feature>
<dbReference type="InParanoid" id="A0A409XBK1"/>
<feature type="region of interest" description="Disordered" evidence="1">
    <location>
        <begin position="33"/>
        <end position="139"/>
    </location>
</feature>
<gene>
    <name evidence="3" type="ORF">CVT25_004892</name>
</gene>
<dbReference type="GO" id="GO:0031146">
    <property type="term" value="P:SCF-dependent proteasomal ubiquitin-dependent protein catabolic process"/>
    <property type="evidence" value="ECO:0007669"/>
    <property type="project" value="TreeGrafter"/>
</dbReference>
<dbReference type="InterPro" id="IPR032675">
    <property type="entry name" value="LRR_dom_sf"/>
</dbReference>
<comment type="caution">
    <text evidence="3">The sequence shown here is derived from an EMBL/GenBank/DDBJ whole genome shotgun (WGS) entry which is preliminary data.</text>
</comment>
<dbReference type="GO" id="GO:0019005">
    <property type="term" value="C:SCF ubiquitin ligase complex"/>
    <property type="evidence" value="ECO:0007669"/>
    <property type="project" value="TreeGrafter"/>
</dbReference>
<dbReference type="PANTHER" id="PTHR13318:SF95">
    <property type="entry name" value="F-BOX PROTEIN YLR352W"/>
    <property type="match status" value="1"/>
</dbReference>
<dbReference type="FunCoup" id="A0A409XBK1">
    <property type="interactions" value="169"/>
</dbReference>
<evidence type="ECO:0000313" key="4">
    <source>
        <dbReference type="Proteomes" id="UP000283269"/>
    </source>
</evidence>
<dbReference type="Proteomes" id="UP000283269">
    <property type="component" value="Unassembled WGS sequence"/>
</dbReference>
<dbReference type="Gene3D" id="3.80.10.10">
    <property type="entry name" value="Ribonuclease Inhibitor"/>
    <property type="match status" value="1"/>
</dbReference>
<feature type="compositionally biased region" description="Basic and acidic residues" evidence="1">
    <location>
        <begin position="114"/>
        <end position="123"/>
    </location>
</feature>
<proteinExistence type="predicted"/>
<keyword evidence="4" id="KW-1185">Reference proteome</keyword>
<dbReference type="STRING" id="93625.A0A409XBK1"/>
<organism evidence="3 4">
    <name type="scientific">Psilocybe cyanescens</name>
    <dbReference type="NCBI Taxonomy" id="93625"/>
    <lineage>
        <taxon>Eukaryota</taxon>
        <taxon>Fungi</taxon>
        <taxon>Dikarya</taxon>
        <taxon>Basidiomycota</taxon>
        <taxon>Agaricomycotina</taxon>
        <taxon>Agaricomycetes</taxon>
        <taxon>Agaricomycetidae</taxon>
        <taxon>Agaricales</taxon>
        <taxon>Agaricineae</taxon>
        <taxon>Strophariaceae</taxon>
        <taxon>Psilocybe</taxon>
    </lineage>
</organism>
<accession>A0A409XBK1</accession>
<dbReference type="EMBL" id="NHYD01002146">
    <property type="protein sequence ID" value="PPQ88136.1"/>
    <property type="molecule type" value="Genomic_DNA"/>
</dbReference>
<sequence>MSRNNVRGPTSALTEFLRASGITATTIANRAATRNQQRAEALEVQPIPGPSRVDNVEEAASEATGSRRRPRRRVSGYASDELDEAKAEAVDDTAMEVDEEGEKPTPAKKRKLTKAAEAKLKAQEKKKRGKNSDDDYDGEDDTYTALSKSMMKNGTSKPPIGSFENCAVCGKQFTVTKYTMASGSGDGFLCHSCAKAGGNDPFKKPAVPKKRKAPADKRNITNFEEKRFPTLVSLCIQLITKHINDIDALGDIGTLNVEAISKALSKNRGLTQENVHLFYNPVNASLALFDATNLPSPALETLAYHNANLVSLRLDFCGHLDDVAFKVFSNSLPALKRIELLGPFLVRPPGWQEFFKTHPKLEGFLITQSPRFDEDCIKALVKCCPDIKDLRLKEVGKLDDSFLNQIKLLKRGLRYLDLSDPSHSCTEKAMIALIRAVGKTLTHLNVSGHADLADTFLAKGLLPHVKSLEALVLSHLPELTDDGVSKFFSDWTNAALVSLDISRNDVLTGVSLNSILDHSGGRLEELNINGLKDIDQDALRKIGQTSPALKKLNVGFCRFVDDFIIQAWLAGEVNGGTRTPGCSHLEELKVWGCNRVTNCCPKKKGVAILGVEFHRTR</sequence>
<evidence type="ECO:0000256" key="1">
    <source>
        <dbReference type="SAM" id="MobiDB-lite"/>
    </source>
</evidence>
<dbReference type="OrthoDB" id="421226at2759"/>
<dbReference type="PANTHER" id="PTHR13318">
    <property type="entry name" value="PARTNER OF PAIRED, ISOFORM B-RELATED"/>
    <property type="match status" value="1"/>
</dbReference>
<evidence type="ECO:0000259" key="2">
    <source>
        <dbReference type="Pfam" id="PF23550"/>
    </source>
</evidence>
<dbReference type="SMART" id="SM00367">
    <property type="entry name" value="LRR_CC"/>
    <property type="match status" value="5"/>
</dbReference>